<protein>
    <submittedName>
        <fullName evidence="1">Uncharacterized protein</fullName>
    </submittedName>
</protein>
<name>A0A017TB38_9BACT</name>
<dbReference type="EMBL" id="ASRX01000018">
    <property type="protein sequence ID" value="EYF06107.1"/>
    <property type="molecule type" value="Genomic_DNA"/>
</dbReference>
<comment type="caution">
    <text evidence="1">The sequence shown here is derived from an EMBL/GenBank/DDBJ whole genome shotgun (WGS) entry which is preliminary data.</text>
</comment>
<evidence type="ECO:0000313" key="1">
    <source>
        <dbReference type="EMBL" id="EYF06107.1"/>
    </source>
</evidence>
<dbReference type="AlphaFoldDB" id="A0A017TB38"/>
<dbReference type="Proteomes" id="UP000019678">
    <property type="component" value="Unassembled WGS sequence"/>
</dbReference>
<dbReference type="STRING" id="1192034.CAP_2297"/>
<keyword evidence="2" id="KW-1185">Reference proteome</keyword>
<accession>A0A017TB38</accession>
<evidence type="ECO:0000313" key="2">
    <source>
        <dbReference type="Proteomes" id="UP000019678"/>
    </source>
</evidence>
<organism evidence="1 2">
    <name type="scientific">Chondromyces apiculatus DSM 436</name>
    <dbReference type="NCBI Taxonomy" id="1192034"/>
    <lineage>
        <taxon>Bacteria</taxon>
        <taxon>Pseudomonadati</taxon>
        <taxon>Myxococcota</taxon>
        <taxon>Polyangia</taxon>
        <taxon>Polyangiales</taxon>
        <taxon>Polyangiaceae</taxon>
        <taxon>Chondromyces</taxon>
    </lineage>
</organism>
<gene>
    <name evidence="1" type="ORF">CAP_2297</name>
</gene>
<reference evidence="1 2" key="1">
    <citation type="submission" date="2013-05" db="EMBL/GenBank/DDBJ databases">
        <title>Genome assembly of Chondromyces apiculatus DSM 436.</title>
        <authorList>
            <person name="Sharma G."/>
            <person name="Khatri I."/>
            <person name="Kaur C."/>
            <person name="Mayilraj S."/>
            <person name="Subramanian S."/>
        </authorList>
    </citation>
    <scope>NUCLEOTIDE SEQUENCE [LARGE SCALE GENOMIC DNA]</scope>
    <source>
        <strain evidence="1 2">DSM 436</strain>
    </source>
</reference>
<proteinExistence type="predicted"/>
<sequence>MREGRALRSATADQAICQVIRCRAIECPTLCWSITYRLLKTVHNPKSRRA</sequence>